<reference evidence="4 5" key="1">
    <citation type="journal article" date="2016" name="Front. Microbiol.">
        <title>Comprehensive Phylogenetic Analysis of Bovine Non-aureus Staphylococci Species Based on Whole-Genome Sequencing.</title>
        <authorList>
            <person name="Naushad S."/>
            <person name="Barkema H.W."/>
            <person name="Luby C."/>
            <person name="Condas L.A."/>
            <person name="Nobrega D.B."/>
            <person name="Carson D.A."/>
            <person name="De Buck J."/>
        </authorList>
    </citation>
    <scope>NUCLEOTIDE SEQUENCE [LARGE SCALE GENOMIC DNA]</scope>
    <source>
        <strain evidence="4 5">SNUC 5336</strain>
    </source>
</reference>
<accession>A0A974QMI3</accession>
<dbReference type="InterPro" id="IPR000653">
    <property type="entry name" value="DegT/StrS_aminotransferase"/>
</dbReference>
<proteinExistence type="inferred from homology"/>
<keyword evidence="2 3" id="KW-0663">Pyridoxal phosphate</keyword>
<sequence>MGGTELNYINDAFDKNWIAPLGENVTEFENSMKDYVGVDAAVAVGSGTSAIHLALIESGVQKDDVVFCSSLTFSASANPIIYQGATPVFIDSEMNSWNMSPDALRKAFEAYSEKGITPKAVVAVNLYGQSARMDEIKDICAQYGVTLVEDAAESLGAEYHGQKSGTFGEFGIFSFNGNKIITTSGGGMLISNDKEHIEHALFLATQARDKALHYQHSQLGYNYRLSNISAGIGRGQMEVLDQHIERRREIFNRYNQEFGDVDGFDFQPELPNSKSNRWLTALTIDENKTGFTALDLIDVLQKNNIEARPVWKPMHLQPFFESYDYFKENEDNSAYLFEHGVCLPSGSDMTDEQQTRVIEIIKSL</sequence>
<feature type="modified residue" description="N6-(pyridoxal phosphate)lysine" evidence="2">
    <location>
        <position position="179"/>
    </location>
</feature>
<dbReference type="AlphaFoldDB" id="A0A974QMI3"/>
<dbReference type="PIRSF" id="PIRSF000390">
    <property type="entry name" value="PLP_StrS"/>
    <property type="match status" value="1"/>
</dbReference>
<dbReference type="InterPro" id="IPR015424">
    <property type="entry name" value="PyrdxlP-dep_Trfase"/>
</dbReference>
<dbReference type="PANTHER" id="PTHR30244">
    <property type="entry name" value="TRANSAMINASE"/>
    <property type="match status" value="1"/>
</dbReference>
<feature type="active site" description="Proton acceptor" evidence="1">
    <location>
        <position position="179"/>
    </location>
</feature>
<protein>
    <submittedName>
        <fullName evidence="4">Pyridoxal phosphate-dependent aminotransferase</fullName>
    </submittedName>
</protein>
<dbReference type="Proteomes" id="UP000241540">
    <property type="component" value="Unassembled WGS sequence"/>
</dbReference>
<evidence type="ECO:0000313" key="4">
    <source>
        <dbReference type="EMBL" id="PTK29431.1"/>
    </source>
</evidence>
<dbReference type="CDD" id="cd00616">
    <property type="entry name" value="AHBA_syn"/>
    <property type="match status" value="1"/>
</dbReference>
<gene>
    <name evidence="4" type="ORF">BUZ51_11120</name>
</gene>
<name>A0A974QMI3_STAHO</name>
<keyword evidence="4" id="KW-0808">Transferase</keyword>
<dbReference type="GO" id="GO:0008483">
    <property type="term" value="F:transaminase activity"/>
    <property type="evidence" value="ECO:0007669"/>
    <property type="project" value="UniProtKB-KW"/>
</dbReference>
<dbReference type="GO" id="GO:0030170">
    <property type="term" value="F:pyridoxal phosphate binding"/>
    <property type="evidence" value="ECO:0007669"/>
    <property type="project" value="TreeGrafter"/>
</dbReference>
<evidence type="ECO:0000256" key="3">
    <source>
        <dbReference type="RuleBase" id="RU004508"/>
    </source>
</evidence>
<dbReference type="InterPro" id="IPR015422">
    <property type="entry name" value="PyrdxlP-dep_Trfase_small"/>
</dbReference>
<dbReference type="EMBL" id="PZHX01000028">
    <property type="protein sequence ID" value="PTK29431.1"/>
    <property type="molecule type" value="Genomic_DNA"/>
</dbReference>
<evidence type="ECO:0000256" key="1">
    <source>
        <dbReference type="PIRSR" id="PIRSR000390-1"/>
    </source>
</evidence>
<comment type="similarity">
    <text evidence="3">Belongs to the DegT/DnrJ/EryC1 family.</text>
</comment>
<dbReference type="PANTHER" id="PTHR30244:SF34">
    <property type="entry name" value="DTDP-4-AMINO-4,6-DIDEOXYGALACTOSE TRANSAMINASE"/>
    <property type="match status" value="1"/>
</dbReference>
<dbReference type="SUPFAM" id="SSF53383">
    <property type="entry name" value="PLP-dependent transferases"/>
    <property type="match status" value="1"/>
</dbReference>
<dbReference type="Pfam" id="PF01041">
    <property type="entry name" value="DegT_DnrJ_EryC1"/>
    <property type="match status" value="1"/>
</dbReference>
<dbReference type="Gene3D" id="3.90.1150.10">
    <property type="entry name" value="Aspartate Aminotransferase, domain 1"/>
    <property type="match status" value="1"/>
</dbReference>
<organism evidence="4 5">
    <name type="scientific">Staphylococcus hominis</name>
    <dbReference type="NCBI Taxonomy" id="1290"/>
    <lineage>
        <taxon>Bacteria</taxon>
        <taxon>Bacillati</taxon>
        <taxon>Bacillota</taxon>
        <taxon>Bacilli</taxon>
        <taxon>Bacillales</taxon>
        <taxon>Staphylococcaceae</taxon>
        <taxon>Staphylococcus</taxon>
    </lineage>
</organism>
<comment type="caution">
    <text evidence="4">The sequence shown here is derived from an EMBL/GenBank/DDBJ whole genome shotgun (WGS) entry which is preliminary data.</text>
</comment>
<keyword evidence="4" id="KW-0032">Aminotransferase</keyword>
<dbReference type="Gene3D" id="3.40.640.10">
    <property type="entry name" value="Type I PLP-dependent aspartate aminotransferase-like (Major domain)"/>
    <property type="match status" value="1"/>
</dbReference>
<evidence type="ECO:0000313" key="5">
    <source>
        <dbReference type="Proteomes" id="UP000241540"/>
    </source>
</evidence>
<dbReference type="GO" id="GO:0000271">
    <property type="term" value="P:polysaccharide biosynthetic process"/>
    <property type="evidence" value="ECO:0007669"/>
    <property type="project" value="TreeGrafter"/>
</dbReference>
<dbReference type="InterPro" id="IPR015421">
    <property type="entry name" value="PyrdxlP-dep_Trfase_major"/>
</dbReference>
<evidence type="ECO:0000256" key="2">
    <source>
        <dbReference type="PIRSR" id="PIRSR000390-2"/>
    </source>
</evidence>